<evidence type="ECO:0000256" key="1">
    <source>
        <dbReference type="SAM" id="Phobius"/>
    </source>
</evidence>
<reference evidence="2 3" key="1">
    <citation type="submission" date="2024-09" db="EMBL/GenBank/DDBJ databases">
        <title>Chromosome-scale assembly of Riccia fluitans.</title>
        <authorList>
            <person name="Paukszto L."/>
            <person name="Sawicki J."/>
            <person name="Karawczyk K."/>
            <person name="Piernik-Szablinska J."/>
            <person name="Szczecinska M."/>
            <person name="Mazdziarz M."/>
        </authorList>
    </citation>
    <scope>NUCLEOTIDE SEQUENCE [LARGE SCALE GENOMIC DNA]</scope>
    <source>
        <strain evidence="2">Rf_01</strain>
        <tissue evidence="2">Aerial parts of the thallus</tissue>
    </source>
</reference>
<dbReference type="PANTHER" id="PTHR34809:SF1">
    <property type="entry name" value="MALTOSE EXCESS PROTEIN 1, CHLOROPLASTIC-RELATED"/>
    <property type="match status" value="1"/>
</dbReference>
<dbReference type="Proteomes" id="UP001605036">
    <property type="component" value="Unassembled WGS sequence"/>
</dbReference>
<keyword evidence="1" id="KW-0812">Transmembrane</keyword>
<organism evidence="2 3">
    <name type="scientific">Riccia fluitans</name>
    <dbReference type="NCBI Taxonomy" id="41844"/>
    <lineage>
        <taxon>Eukaryota</taxon>
        <taxon>Viridiplantae</taxon>
        <taxon>Streptophyta</taxon>
        <taxon>Embryophyta</taxon>
        <taxon>Marchantiophyta</taxon>
        <taxon>Marchantiopsida</taxon>
        <taxon>Marchantiidae</taxon>
        <taxon>Marchantiales</taxon>
        <taxon>Ricciaceae</taxon>
        <taxon>Riccia</taxon>
    </lineage>
</organism>
<feature type="transmembrane region" description="Helical" evidence="1">
    <location>
        <begin position="271"/>
        <end position="290"/>
    </location>
</feature>
<feature type="transmembrane region" description="Helical" evidence="1">
    <location>
        <begin position="237"/>
        <end position="259"/>
    </location>
</feature>
<gene>
    <name evidence="2" type="ORF">R1flu_023833</name>
</gene>
<protein>
    <submittedName>
        <fullName evidence="2">Uncharacterized protein</fullName>
    </submittedName>
</protein>
<feature type="transmembrane region" description="Helical" evidence="1">
    <location>
        <begin position="352"/>
        <end position="374"/>
    </location>
</feature>
<sequence length="517" mass="55958">MAQVVICGRVSGSVLPVLRTSDARADLRFGGNCLSVKVLKAKSQAETSEISGDAATSGQKVERLPRRSSNSNEARCQLTFGKVGCQSRKEILSNAALSANFGGGGTSGTGIVAKRRDLRGTSLNDRRVSDRLQVSVRRRVHKMATMAMPRAVMEDSGGEYEAIGDVESQKTEYGTFGTNGDAKVVDDVPTTIPETSSAHMKWDLTTARLADSATAAFLLLQLPQIILNTQNLIAGNYAALFAIPWMGQLTGLLGNLSLLSYFASKRERGAMVVQAVGVVSTLIVLMQLAIAGAMPLPAITLTASAVVVGLIINFLNYVNKLSPAVWRIWGEVVSIAGLTVLPQVMWSTFEPYIPHSVVPGIFFGVLAVTMILLARLDKLPPKVRSIMGGVSAWTATLLFMWAPVAQWWVNYINPANIRGLSVFTILLAMVGNSLLLPRALFTRDLMWFTGSSWGTMLQGWGILLSMYMCQVITDSIFWGVSAVLALWLGSMLWNDSKAYQLNSPLKPLVELISGIRR</sequence>
<dbReference type="PANTHER" id="PTHR34809">
    <property type="entry name" value="MALTOSE EXCESS PROTEIN 1, CHLOROPLASTIC-RELATED"/>
    <property type="match status" value="1"/>
</dbReference>
<feature type="transmembrane region" description="Helical" evidence="1">
    <location>
        <begin position="415"/>
        <end position="436"/>
    </location>
</feature>
<keyword evidence="3" id="KW-1185">Reference proteome</keyword>
<name>A0ABD1XT70_9MARC</name>
<feature type="transmembrane region" description="Helical" evidence="1">
    <location>
        <begin position="386"/>
        <end position="409"/>
    </location>
</feature>
<comment type="caution">
    <text evidence="2">The sequence shown here is derived from an EMBL/GenBank/DDBJ whole genome shotgun (WGS) entry which is preliminary data.</text>
</comment>
<feature type="transmembrane region" description="Helical" evidence="1">
    <location>
        <begin position="328"/>
        <end position="346"/>
    </location>
</feature>
<dbReference type="InterPro" id="IPR034628">
    <property type="entry name" value="MEX1/MEX1-like"/>
</dbReference>
<evidence type="ECO:0000313" key="2">
    <source>
        <dbReference type="EMBL" id="KAL2612141.1"/>
    </source>
</evidence>
<proteinExistence type="predicted"/>
<feature type="transmembrane region" description="Helical" evidence="1">
    <location>
        <begin position="475"/>
        <end position="493"/>
    </location>
</feature>
<dbReference type="AlphaFoldDB" id="A0ABD1XT70"/>
<keyword evidence="1" id="KW-1133">Transmembrane helix</keyword>
<keyword evidence="1" id="KW-0472">Membrane</keyword>
<accession>A0ABD1XT70</accession>
<feature type="transmembrane region" description="Helical" evidence="1">
    <location>
        <begin position="296"/>
        <end position="316"/>
    </location>
</feature>
<evidence type="ECO:0000313" key="3">
    <source>
        <dbReference type="Proteomes" id="UP001605036"/>
    </source>
</evidence>
<dbReference type="EMBL" id="JBHFFA010000007">
    <property type="protein sequence ID" value="KAL2612141.1"/>
    <property type="molecule type" value="Genomic_DNA"/>
</dbReference>